<dbReference type="EMBL" id="AFRT01000451">
    <property type="protein sequence ID" value="ELU43990.1"/>
    <property type="molecule type" value="Genomic_DNA"/>
</dbReference>
<gene>
    <name evidence="5" type="ORF">AG1IA_01971</name>
</gene>
<accession>L8X181</accession>
<feature type="domain" description="Fcf2 pre-rRNA processing C-terminal" evidence="4">
    <location>
        <begin position="155"/>
        <end position="256"/>
    </location>
</feature>
<feature type="compositionally biased region" description="Acidic residues" evidence="3">
    <location>
        <begin position="45"/>
        <end position="60"/>
    </location>
</feature>
<keyword evidence="6" id="KW-1185">Reference proteome</keyword>
<dbReference type="PANTHER" id="PTHR21686">
    <property type="entry name" value="DEOXYNUCLEOTIDYLTRANSFERASE TERMINAL-INTERACTING PROTEIN 2"/>
    <property type="match status" value="1"/>
</dbReference>
<comment type="caution">
    <text evidence="5">The sequence shown here is derived from an EMBL/GenBank/DDBJ whole genome shotgun (WGS) entry which is preliminary data.</text>
</comment>
<evidence type="ECO:0000256" key="1">
    <source>
        <dbReference type="ARBA" id="ARBA00004604"/>
    </source>
</evidence>
<organism evidence="5 6">
    <name type="scientific">Thanatephorus cucumeris (strain AG1-IA)</name>
    <name type="common">Rice sheath blight fungus</name>
    <name type="synonym">Rhizoctonia solani</name>
    <dbReference type="NCBI Taxonomy" id="983506"/>
    <lineage>
        <taxon>Eukaryota</taxon>
        <taxon>Fungi</taxon>
        <taxon>Dikarya</taxon>
        <taxon>Basidiomycota</taxon>
        <taxon>Agaricomycotina</taxon>
        <taxon>Agaricomycetes</taxon>
        <taxon>Cantharellales</taxon>
        <taxon>Ceratobasidiaceae</taxon>
        <taxon>Rhizoctonia</taxon>
        <taxon>Rhizoctonia solani AG-1</taxon>
    </lineage>
</organism>
<keyword evidence="2" id="KW-0539">Nucleus</keyword>
<dbReference type="InterPro" id="IPR039883">
    <property type="entry name" value="Fcf2/DNTTIP2"/>
</dbReference>
<comment type="subcellular location">
    <subcellularLocation>
        <location evidence="1">Nucleus</location>
        <location evidence="1">Nucleolus</location>
    </subcellularLocation>
</comment>
<sequence length="304" mass="34124">MSRAASPTPSTSSEASLSEESQKKILEEILEKAVKACTVNTATDEANEEDVLTLTGDDDLPPLPKLDPGLSGKAIYFDCKAVSDSKTFELEDDSAAQVKQKSQYKGKERQKGDGLSDEEGTEKKLTKRERKEVGRDITFVLFSLIYTTQPQLKFSTTGPQWFDLPAPSDADRPRLARELEALRLRNALDPKRFYRKDAEGSKREMPKYFAIGKVVDAATPFRDADHSQNLTRAERKRTIVEELVEDAEARRYAKKKFGDLQSVRGERGRGTLARKFAKRKPKCLPILFAGGTECFRFMIMCGIL</sequence>
<name>L8X181_THACA</name>
<dbReference type="Pfam" id="PF08698">
    <property type="entry name" value="Fcf2"/>
    <property type="match status" value="1"/>
</dbReference>
<dbReference type="InterPro" id="IPR014810">
    <property type="entry name" value="Fcf2_C"/>
</dbReference>
<evidence type="ECO:0000256" key="3">
    <source>
        <dbReference type="SAM" id="MobiDB-lite"/>
    </source>
</evidence>
<feature type="compositionally biased region" description="Basic and acidic residues" evidence="3">
    <location>
        <begin position="105"/>
        <end position="114"/>
    </location>
</feature>
<evidence type="ECO:0000313" key="5">
    <source>
        <dbReference type="EMBL" id="ELU43990.1"/>
    </source>
</evidence>
<proteinExistence type="predicted"/>
<protein>
    <submittedName>
        <fullName evidence="5">Fcf2 domain-containing protein</fullName>
    </submittedName>
</protein>
<dbReference type="Proteomes" id="UP000011668">
    <property type="component" value="Unassembled WGS sequence"/>
</dbReference>
<dbReference type="STRING" id="983506.L8X181"/>
<dbReference type="GO" id="GO:0005730">
    <property type="term" value="C:nucleolus"/>
    <property type="evidence" value="ECO:0007669"/>
    <property type="project" value="UniProtKB-SubCell"/>
</dbReference>
<dbReference type="PANTHER" id="PTHR21686:SF12">
    <property type="entry name" value="DEOXYNUCLEOTIDYLTRANSFERASE TERMINAL-INTERACTING PROTEIN 2"/>
    <property type="match status" value="1"/>
</dbReference>
<dbReference type="GO" id="GO:0003723">
    <property type="term" value="F:RNA binding"/>
    <property type="evidence" value="ECO:0007669"/>
    <property type="project" value="TreeGrafter"/>
</dbReference>
<feature type="region of interest" description="Disordered" evidence="3">
    <location>
        <begin position="91"/>
        <end position="128"/>
    </location>
</feature>
<feature type="region of interest" description="Disordered" evidence="3">
    <location>
        <begin position="1"/>
        <end position="22"/>
    </location>
</feature>
<evidence type="ECO:0000313" key="6">
    <source>
        <dbReference type="Proteomes" id="UP000011668"/>
    </source>
</evidence>
<reference evidence="5 6" key="1">
    <citation type="journal article" date="2013" name="Nat. Commun.">
        <title>The evolution and pathogenic mechanisms of the rice sheath blight pathogen.</title>
        <authorList>
            <person name="Zheng A."/>
            <person name="Lin R."/>
            <person name="Xu L."/>
            <person name="Qin P."/>
            <person name="Tang C."/>
            <person name="Ai P."/>
            <person name="Zhang D."/>
            <person name="Liu Y."/>
            <person name="Sun Z."/>
            <person name="Feng H."/>
            <person name="Wang Y."/>
            <person name="Chen Y."/>
            <person name="Liang X."/>
            <person name="Fu R."/>
            <person name="Li Q."/>
            <person name="Zhang J."/>
            <person name="Yu X."/>
            <person name="Xie Z."/>
            <person name="Ding L."/>
            <person name="Guan P."/>
            <person name="Tang J."/>
            <person name="Liang Y."/>
            <person name="Wang S."/>
            <person name="Deng Q."/>
            <person name="Li S."/>
            <person name="Zhu J."/>
            <person name="Wang L."/>
            <person name="Liu H."/>
            <person name="Li P."/>
        </authorList>
    </citation>
    <scope>NUCLEOTIDE SEQUENCE [LARGE SCALE GENOMIC DNA]</scope>
    <source>
        <strain evidence="6">AG-1 IA</strain>
    </source>
</reference>
<dbReference type="OrthoDB" id="427886at2759"/>
<feature type="compositionally biased region" description="Low complexity" evidence="3">
    <location>
        <begin position="1"/>
        <end position="19"/>
    </location>
</feature>
<dbReference type="GO" id="GO:0006396">
    <property type="term" value="P:RNA processing"/>
    <property type="evidence" value="ECO:0007669"/>
    <property type="project" value="TreeGrafter"/>
</dbReference>
<feature type="region of interest" description="Disordered" evidence="3">
    <location>
        <begin position="40"/>
        <end position="67"/>
    </location>
</feature>
<evidence type="ECO:0000259" key="4">
    <source>
        <dbReference type="Pfam" id="PF08698"/>
    </source>
</evidence>
<dbReference type="AlphaFoldDB" id="L8X181"/>
<evidence type="ECO:0000256" key="2">
    <source>
        <dbReference type="ARBA" id="ARBA00023242"/>
    </source>
</evidence>
<dbReference type="HOGENOM" id="CLU_075129_0_0_1"/>